<feature type="region of interest" description="Disordered" evidence="5">
    <location>
        <begin position="327"/>
        <end position="378"/>
    </location>
</feature>
<keyword evidence="2 6" id="KW-0812">Transmembrane</keyword>
<feature type="region of interest" description="Disordered" evidence="5">
    <location>
        <begin position="420"/>
        <end position="457"/>
    </location>
</feature>
<feature type="domain" description="RETREG1-3/ARL6IP-like N-terminal reticulon-homology" evidence="7">
    <location>
        <begin position="58"/>
        <end position="246"/>
    </location>
</feature>
<evidence type="ECO:0000256" key="5">
    <source>
        <dbReference type="SAM" id="MobiDB-lite"/>
    </source>
</evidence>
<reference evidence="8" key="1">
    <citation type="submission" date="2025-08" db="UniProtKB">
        <authorList>
            <consortium name="Ensembl"/>
        </authorList>
    </citation>
    <scope>IDENTIFICATION</scope>
</reference>
<keyword evidence="4 6" id="KW-0472">Membrane</keyword>
<dbReference type="InterPro" id="IPR052114">
    <property type="entry name" value="ER_autophagy_membrane_reg"/>
</dbReference>
<comment type="subcellular location">
    <subcellularLocation>
        <location evidence="1">Membrane</location>
        <topology evidence="1">Multi-pass membrane protein</topology>
    </subcellularLocation>
</comment>
<dbReference type="Pfam" id="PF24456">
    <property type="entry name" value="RHD_RETREG1-3"/>
    <property type="match status" value="1"/>
</dbReference>
<evidence type="ECO:0000256" key="3">
    <source>
        <dbReference type="ARBA" id="ARBA00022989"/>
    </source>
</evidence>
<dbReference type="GO" id="GO:0005783">
    <property type="term" value="C:endoplasmic reticulum"/>
    <property type="evidence" value="ECO:0007669"/>
    <property type="project" value="UniProtKB-ARBA"/>
</dbReference>
<dbReference type="Ensembl" id="ENSLLET00000033689.1">
    <property type="protein sequence ID" value="ENSLLEP00000032436.1"/>
    <property type="gene ID" value="ENSLLEG00000020577.1"/>
</dbReference>
<dbReference type="GeneTree" id="ENSGT00940000164110"/>
<dbReference type="InterPro" id="IPR057282">
    <property type="entry name" value="RETREG1-3-like_RHD"/>
</dbReference>
<sequence>METGVGDSAEATNMQRDDVSPWPSGEQSLTEEKSGRVHGASEEDMRILEANLHLHLHEWGPLLTAGQRLLVWERPLPSLMTAAALHGTFWLFSYLSPRPLFLLSLVLLSLLGIDWWKPWLLTRLKVTPRGEPSSDSEALPAVGGGGEDRLLSVLELCHYLAEGWFTFCQYVQEVLQYKKQNPGKFCAVVCSCCAVLTVLGYYIPGIMICYIILLSVLLWPLVVYRELIQRMYTTLEPVLMKLDYSMKGERLPRSHKKRQLTEPEGEELMAETDSESEIELSGFSPKLDVRITALALSITDSELSDEEASILESGGFSVSRATTPQLTDVSEDLDQPNLITEDVPPAKEPAGPPEWLGHPSSEAKESPVEELHSPQHDSLTLTPEELLPTLASPLHFVNTHFNGKILLPGLESEMHPLSAEMVSRAASSSEQRPPSPGAATGLALPETPDPEGDGEDFELLDQGELDLMQEEFEEAEKRLAANSSSPTPAVSQPDQEKPAS</sequence>
<name>A0A8C5WEI9_9ANUR</name>
<keyword evidence="3 6" id="KW-1133">Transmembrane helix</keyword>
<feature type="region of interest" description="Disordered" evidence="5">
    <location>
        <begin position="472"/>
        <end position="500"/>
    </location>
</feature>
<dbReference type="Proteomes" id="UP000694569">
    <property type="component" value="Unplaced"/>
</dbReference>
<feature type="transmembrane region" description="Helical" evidence="6">
    <location>
        <begin position="210"/>
        <end position="227"/>
    </location>
</feature>
<evidence type="ECO:0000256" key="1">
    <source>
        <dbReference type="ARBA" id="ARBA00004141"/>
    </source>
</evidence>
<protein>
    <recommendedName>
        <fullName evidence="7">RETREG1-3/ARL6IP-like N-terminal reticulon-homology domain-containing protein</fullName>
    </recommendedName>
</protein>
<feature type="compositionally biased region" description="Acidic residues" evidence="5">
    <location>
        <begin position="448"/>
        <end position="457"/>
    </location>
</feature>
<feature type="compositionally biased region" description="Polar residues" evidence="5">
    <location>
        <begin position="481"/>
        <end position="493"/>
    </location>
</feature>
<evidence type="ECO:0000256" key="6">
    <source>
        <dbReference type="SAM" id="Phobius"/>
    </source>
</evidence>
<feature type="compositionally biased region" description="Basic and acidic residues" evidence="5">
    <location>
        <begin position="361"/>
        <end position="375"/>
    </location>
</feature>
<feature type="compositionally biased region" description="Basic and acidic residues" evidence="5">
    <location>
        <begin position="30"/>
        <end position="40"/>
    </location>
</feature>
<feature type="region of interest" description="Disordered" evidence="5">
    <location>
        <begin position="1"/>
        <end position="40"/>
    </location>
</feature>
<dbReference type="AlphaFoldDB" id="A0A8C5WEI9"/>
<dbReference type="PANTHER" id="PTHR20952:SF4">
    <property type="entry name" value="RETICULOPHAGY REGULATOR 2"/>
    <property type="match status" value="1"/>
</dbReference>
<feature type="compositionally biased region" description="Acidic residues" evidence="5">
    <location>
        <begin position="263"/>
        <end position="275"/>
    </location>
</feature>
<proteinExistence type="predicted"/>
<feature type="region of interest" description="Disordered" evidence="5">
    <location>
        <begin position="253"/>
        <end position="275"/>
    </location>
</feature>
<dbReference type="OrthoDB" id="10029527at2759"/>
<accession>A0A8C5WEI9</accession>
<reference evidence="8" key="2">
    <citation type="submission" date="2025-09" db="UniProtKB">
        <authorList>
            <consortium name="Ensembl"/>
        </authorList>
    </citation>
    <scope>IDENTIFICATION</scope>
</reference>
<dbReference type="PANTHER" id="PTHR20952">
    <property type="entry name" value="ADP-RIBOSYLATION-LIKE FACTOR 6-INTERACTING PROTEIN"/>
    <property type="match status" value="1"/>
</dbReference>
<evidence type="ECO:0000256" key="2">
    <source>
        <dbReference type="ARBA" id="ARBA00022692"/>
    </source>
</evidence>
<evidence type="ECO:0000259" key="7">
    <source>
        <dbReference type="Pfam" id="PF24456"/>
    </source>
</evidence>
<keyword evidence="9" id="KW-1185">Reference proteome</keyword>
<organism evidence="8 9">
    <name type="scientific">Leptobrachium leishanense</name>
    <name type="common">Leishan spiny toad</name>
    <dbReference type="NCBI Taxonomy" id="445787"/>
    <lineage>
        <taxon>Eukaryota</taxon>
        <taxon>Metazoa</taxon>
        <taxon>Chordata</taxon>
        <taxon>Craniata</taxon>
        <taxon>Vertebrata</taxon>
        <taxon>Euteleostomi</taxon>
        <taxon>Amphibia</taxon>
        <taxon>Batrachia</taxon>
        <taxon>Anura</taxon>
        <taxon>Pelobatoidea</taxon>
        <taxon>Megophryidae</taxon>
        <taxon>Leptobrachium</taxon>
    </lineage>
</organism>
<evidence type="ECO:0000313" key="8">
    <source>
        <dbReference type="Ensembl" id="ENSLLEP00000032436.1"/>
    </source>
</evidence>
<dbReference type="GO" id="GO:0016020">
    <property type="term" value="C:membrane"/>
    <property type="evidence" value="ECO:0007669"/>
    <property type="project" value="UniProtKB-SubCell"/>
</dbReference>
<evidence type="ECO:0000256" key="4">
    <source>
        <dbReference type="ARBA" id="ARBA00023136"/>
    </source>
</evidence>
<evidence type="ECO:0000313" key="9">
    <source>
        <dbReference type="Proteomes" id="UP000694569"/>
    </source>
</evidence>